<evidence type="ECO:0000256" key="18">
    <source>
        <dbReference type="ARBA" id="ARBA00046702"/>
    </source>
</evidence>
<dbReference type="PRINTS" id="PR00502">
    <property type="entry name" value="NUDIXFAMILY"/>
</dbReference>
<organism evidence="22 23">
    <name type="scientific">Owenia fusiformis</name>
    <name type="common">Polychaete worm</name>
    <dbReference type="NCBI Taxonomy" id="6347"/>
    <lineage>
        <taxon>Eukaryota</taxon>
        <taxon>Metazoa</taxon>
        <taxon>Spiralia</taxon>
        <taxon>Lophotrochozoa</taxon>
        <taxon>Annelida</taxon>
        <taxon>Polychaeta</taxon>
        <taxon>Sedentaria</taxon>
        <taxon>Canalipalpata</taxon>
        <taxon>Sabellida</taxon>
        <taxon>Oweniida</taxon>
        <taxon>Oweniidae</taxon>
        <taxon>Owenia</taxon>
    </lineage>
</organism>
<evidence type="ECO:0000256" key="16">
    <source>
        <dbReference type="ARBA" id="ARBA00031178"/>
    </source>
</evidence>
<keyword evidence="23" id="KW-1185">Reference proteome</keyword>
<dbReference type="Proteomes" id="UP000749559">
    <property type="component" value="Unassembled WGS sequence"/>
</dbReference>
<comment type="catalytic activity">
    <reaction evidence="21">
        <text>NADH + H2O = reduced beta-nicotinamide D-ribonucleotide + AMP + 2 H(+)</text>
        <dbReference type="Rhea" id="RHEA:48868"/>
        <dbReference type="ChEBI" id="CHEBI:15377"/>
        <dbReference type="ChEBI" id="CHEBI:15378"/>
        <dbReference type="ChEBI" id="CHEBI:57945"/>
        <dbReference type="ChEBI" id="CHEBI:90832"/>
        <dbReference type="ChEBI" id="CHEBI:456215"/>
        <dbReference type="EC" id="3.6.1.22"/>
    </reaction>
    <physiologicalReaction direction="left-to-right" evidence="21">
        <dbReference type="Rhea" id="RHEA:48869"/>
    </physiologicalReaction>
</comment>
<dbReference type="Pfam" id="PF00293">
    <property type="entry name" value="NUDIX"/>
    <property type="match status" value="1"/>
</dbReference>
<dbReference type="EMBL" id="CAIIXF020000010">
    <property type="protein sequence ID" value="CAH1796516.1"/>
    <property type="molecule type" value="Genomic_DNA"/>
</dbReference>
<comment type="subcellular location">
    <subcellularLocation>
        <location evidence="4">Cytoplasmic granule</location>
    </subcellularLocation>
    <subcellularLocation>
        <location evidence="3">Peroxisome</location>
    </subcellularLocation>
</comment>
<dbReference type="PANTHER" id="PTHR42904">
    <property type="entry name" value="NUDIX HYDROLASE, NUDC SUBFAMILY"/>
    <property type="match status" value="1"/>
</dbReference>
<evidence type="ECO:0000256" key="9">
    <source>
        <dbReference type="ARBA" id="ARBA00022842"/>
    </source>
</evidence>
<dbReference type="GO" id="GO:0019677">
    <property type="term" value="P:NAD+ catabolic process"/>
    <property type="evidence" value="ECO:0007669"/>
    <property type="project" value="TreeGrafter"/>
</dbReference>
<dbReference type="PROSITE" id="PS00893">
    <property type="entry name" value="NUDIX_BOX"/>
    <property type="match status" value="1"/>
</dbReference>
<evidence type="ECO:0000256" key="1">
    <source>
        <dbReference type="ARBA" id="ARBA00001946"/>
    </source>
</evidence>
<dbReference type="SMART" id="SM00248">
    <property type="entry name" value="ANK"/>
    <property type="match status" value="2"/>
</dbReference>
<evidence type="ECO:0000256" key="17">
    <source>
        <dbReference type="ARBA" id="ARBA00045837"/>
    </source>
</evidence>
<comment type="similarity">
    <text evidence="5">Belongs to the Nudix hydrolase family. NudC subfamily.</text>
</comment>
<comment type="cofactor">
    <cofactor evidence="1">
        <name>Mg(2+)</name>
        <dbReference type="ChEBI" id="CHEBI:18420"/>
    </cofactor>
</comment>
<dbReference type="AlphaFoldDB" id="A0A8J1XTT5"/>
<evidence type="ECO:0000313" key="23">
    <source>
        <dbReference type="Proteomes" id="UP000749559"/>
    </source>
</evidence>
<comment type="caution">
    <text evidence="22">The sequence shown here is derived from an EMBL/GenBank/DDBJ whole genome shotgun (WGS) entry which is preliminary data.</text>
</comment>
<dbReference type="PROSITE" id="PS51462">
    <property type="entry name" value="NUDIX"/>
    <property type="match status" value="1"/>
</dbReference>
<comment type="catalytic activity">
    <reaction evidence="13">
        <text>a 5'-end NAD(+)-phospho-ribonucleoside in mRNA + H2O = a 5'-end phospho-adenosine-phospho-ribonucleoside in mRNA + beta-nicotinamide D-ribonucleotide + 2 H(+)</text>
        <dbReference type="Rhea" id="RHEA:60876"/>
        <dbReference type="Rhea" id="RHEA-COMP:15698"/>
        <dbReference type="Rhea" id="RHEA-COMP:15719"/>
        <dbReference type="ChEBI" id="CHEBI:14649"/>
        <dbReference type="ChEBI" id="CHEBI:15377"/>
        <dbReference type="ChEBI" id="CHEBI:15378"/>
        <dbReference type="ChEBI" id="CHEBI:144029"/>
        <dbReference type="ChEBI" id="CHEBI:144051"/>
    </reaction>
    <physiologicalReaction direction="left-to-right" evidence="13">
        <dbReference type="Rhea" id="RHEA:60877"/>
    </physiologicalReaction>
</comment>
<keyword evidence="12" id="KW-0576">Peroxisome</keyword>
<dbReference type="SUPFAM" id="SSF55811">
    <property type="entry name" value="Nudix"/>
    <property type="match status" value="1"/>
</dbReference>
<evidence type="ECO:0000256" key="20">
    <source>
        <dbReference type="ARBA" id="ARBA00049196"/>
    </source>
</evidence>
<evidence type="ECO:0000256" key="5">
    <source>
        <dbReference type="ARBA" id="ARBA00009595"/>
    </source>
</evidence>
<evidence type="ECO:0000313" key="22">
    <source>
        <dbReference type="EMBL" id="CAH1796516.1"/>
    </source>
</evidence>
<dbReference type="PROSITE" id="PS50297">
    <property type="entry name" value="ANK_REP_REGION"/>
    <property type="match status" value="1"/>
</dbReference>
<comment type="function">
    <text evidence="17">mRNA decapping enzyme that specifically removes the nicotinamide adenine dinucleotide (NAD) cap from a subset of mRNAs by hydrolyzing the diphosphate linkage to produce nicotinamide mononucleotide (NMN) and 5' monophosphate mRNA. The NAD-cap is present at the 5'-end of some RNAs; in contrast to the canonical N7 methylguanosine (m7G) cap, the NAD cap promotes mRNA decay. Preferentially acts on NAD-capped transcripts in response to nutrient stress. Also acts on free nicotinamide adenine dinucleotide molecules: hydrolyzes NAD(H) into NMN(H) and AMP, and NADPH into NMNH and 2',5'-ADP. May act to regulate the concentration of peroxisomal nicotinamide nucleotide cofactors required for oxidative metabolism in this organelle. Regulates the levels of circadian clock components PER1, PER2, PER3 and CRY2 in the liver.</text>
</comment>
<evidence type="ECO:0000256" key="11">
    <source>
        <dbReference type="ARBA" id="ARBA00023027"/>
    </source>
</evidence>
<evidence type="ECO:0000256" key="19">
    <source>
        <dbReference type="ARBA" id="ARBA00047501"/>
    </source>
</evidence>
<dbReference type="GO" id="GO:0035529">
    <property type="term" value="F:NADH pyrophosphatase activity"/>
    <property type="evidence" value="ECO:0007669"/>
    <property type="project" value="TreeGrafter"/>
</dbReference>
<proteinExistence type="inferred from homology"/>
<dbReference type="InterPro" id="IPR020476">
    <property type="entry name" value="Nudix_hydrolase"/>
</dbReference>
<dbReference type="InterPro" id="IPR000086">
    <property type="entry name" value="NUDIX_hydrolase_dom"/>
</dbReference>
<keyword evidence="11" id="KW-0520">NAD</keyword>
<evidence type="ECO:0000256" key="12">
    <source>
        <dbReference type="ARBA" id="ARBA00023140"/>
    </source>
</evidence>
<keyword evidence="7" id="KW-0479">Metal-binding</keyword>
<dbReference type="Gene3D" id="3.90.79.10">
    <property type="entry name" value="Nucleoside Triphosphate Pyrophosphohydrolase"/>
    <property type="match status" value="1"/>
</dbReference>
<dbReference type="InterPro" id="IPR002110">
    <property type="entry name" value="Ankyrin_rpt"/>
</dbReference>
<reference evidence="22" key="1">
    <citation type="submission" date="2022-03" db="EMBL/GenBank/DDBJ databases">
        <authorList>
            <person name="Martin C."/>
        </authorList>
    </citation>
    <scope>NUCLEOTIDE SEQUENCE</scope>
</reference>
<evidence type="ECO:0000256" key="10">
    <source>
        <dbReference type="ARBA" id="ARBA00022857"/>
    </source>
</evidence>
<dbReference type="EC" id="3.6.1.22" evidence="6"/>
<evidence type="ECO:0000256" key="7">
    <source>
        <dbReference type="ARBA" id="ARBA00022723"/>
    </source>
</evidence>
<dbReference type="Gene3D" id="1.25.40.20">
    <property type="entry name" value="Ankyrin repeat-containing domain"/>
    <property type="match status" value="1"/>
</dbReference>
<name>A0A8J1XTT5_OWEFU</name>
<evidence type="ECO:0000256" key="6">
    <source>
        <dbReference type="ARBA" id="ARBA00012381"/>
    </source>
</evidence>
<evidence type="ECO:0000256" key="2">
    <source>
        <dbReference type="ARBA" id="ARBA00001947"/>
    </source>
</evidence>
<dbReference type="Pfam" id="PF09297">
    <property type="entry name" value="Zn_ribbon_NUD"/>
    <property type="match status" value="1"/>
</dbReference>
<dbReference type="PROSITE" id="PS50088">
    <property type="entry name" value="ANK_REPEAT"/>
    <property type="match status" value="1"/>
</dbReference>
<evidence type="ECO:0000256" key="15">
    <source>
        <dbReference type="ARBA" id="ARBA00030313"/>
    </source>
</evidence>
<comment type="catalytic activity">
    <reaction evidence="20">
        <text>NAD(+) + H2O = beta-nicotinamide D-ribonucleotide + AMP + 2 H(+)</text>
        <dbReference type="Rhea" id="RHEA:11800"/>
        <dbReference type="ChEBI" id="CHEBI:14649"/>
        <dbReference type="ChEBI" id="CHEBI:15377"/>
        <dbReference type="ChEBI" id="CHEBI:15378"/>
        <dbReference type="ChEBI" id="CHEBI:57540"/>
        <dbReference type="ChEBI" id="CHEBI:456215"/>
        <dbReference type="EC" id="3.6.1.22"/>
    </reaction>
    <physiologicalReaction direction="left-to-right" evidence="20">
        <dbReference type="Rhea" id="RHEA:11801"/>
    </physiologicalReaction>
</comment>
<dbReference type="CDD" id="cd03429">
    <property type="entry name" value="NUDIX_NADH_pyrophosphatase_Nudt13"/>
    <property type="match status" value="1"/>
</dbReference>
<dbReference type="FunFam" id="3.90.79.10:FF:000023">
    <property type="entry name" value="Peroxisomal NADH pyrophosphatase NUDT12"/>
    <property type="match status" value="1"/>
</dbReference>
<accession>A0A8J1XTT5</accession>
<comment type="subunit">
    <text evidence="18">Homodimer. Homodimerization is essential for its catalytic activity and protein stability. Interacts (via ANK repeats) with BLMH.</text>
</comment>
<dbReference type="PANTHER" id="PTHR42904:SF6">
    <property type="entry name" value="NAD-CAPPED RNA HYDROLASE NUDT12"/>
    <property type="match status" value="1"/>
</dbReference>
<sequence length="470" mass="53322">MFSRTFASNVGNKQQNIRSISTSMQTKFYEGQSVERYMDGAASGRTEELSLLLKGGVNIDMKNEKGWTALMFAARNGQIPTIKLLMENGCDVNLMNATGQTAVDIATFWNHKEAADLITKQLKDSRVEDNKQFVNYFGHSTLDRAAEKRKNTKWLKNTMENENTTFICFHGNSALVVPNTDTSLPKSVKFCLYHVQYSNIAKHLNTDPLVIFLGHEYNNEEKAWFAVDISSISKSVYTSWDKDLELLAAYPGGMMLRKEDASLLAQARALFAWHERYQFCATCGSPTVVEECGYKRRCQDKECKSQKGVHNTSYPRVDPVVIMLVESQDGKSCLLGRQKRFPHGMWSCLAGFVEPGETIEDACRREVFEESGIKVGYVEYHSCQPWPNPSQLMIGCLGRATSSKIQVSSILQTIVKQVDYEELEDAQWFSRETILQMLARQHKEKLFVPPEQAIAHTLIKHWVKMTNANL</sequence>
<dbReference type="Pfam" id="PF12796">
    <property type="entry name" value="Ank_2"/>
    <property type="match status" value="1"/>
</dbReference>
<dbReference type="GO" id="GO:0006742">
    <property type="term" value="P:NADP+ catabolic process"/>
    <property type="evidence" value="ECO:0007669"/>
    <property type="project" value="TreeGrafter"/>
</dbReference>
<dbReference type="GO" id="GO:0005829">
    <property type="term" value="C:cytosol"/>
    <property type="evidence" value="ECO:0007669"/>
    <property type="project" value="TreeGrafter"/>
</dbReference>
<evidence type="ECO:0000256" key="8">
    <source>
        <dbReference type="ARBA" id="ARBA00022801"/>
    </source>
</evidence>
<dbReference type="InterPro" id="IPR036770">
    <property type="entry name" value="Ankyrin_rpt-contain_sf"/>
</dbReference>
<dbReference type="InterPro" id="IPR049734">
    <property type="entry name" value="NudC-like_C"/>
</dbReference>
<evidence type="ECO:0000256" key="3">
    <source>
        <dbReference type="ARBA" id="ARBA00004275"/>
    </source>
</evidence>
<dbReference type="Pfam" id="PF09296">
    <property type="entry name" value="NUDIX-like"/>
    <property type="match status" value="1"/>
</dbReference>
<dbReference type="InterPro" id="IPR015797">
    <property type="entry name" value="NUDIX_hydrolase-like_dom_sf"/>
</dbReference>
<comment type="cofactor">
    <cofactor evidence="2">
        <name>Zn(2+)</name>
        <dbReference type="ChEBI" id="CHEBI:29105"/>
    </cofactor>
</comment>
<evidence type="ECO:0000256" key="21">
    <source>
        <dbReference type="ARBA" id="ARBA00049264"/>
    </source>
</evidence>
<dbReference type="GO" id="GO:0005777">
    <property type="term" value="C:peroxisome"/>
    <property type="evidence" value="ECO:0007669"/>
    <property type="project" value="UniProtKB-SubCell"/>
</dbReference>
<keyword evidence="9" id="KW-0460">Magnesium</keyword>
<dbReference type="InterPro" id="IPR050241">
    <property type="entry name" value="NAD-cap_RNA_hydrolase_NudC"/>
</dbReference>
<evidence type="ECO:0000256" key="13">
    <source>
        <dbReference type="ARBA" id="ARBA00023679"/>
    </source>
</evidence>
<evidence type="ECO:0000256" key="14">
    <source>
        <dbReference type="ARBA" id="ARBA00023869"/>
    </source>
</evidence>
<keyword evidence="8" id="KW-0378">Hydrolase</keyword>
<dbReference type="InterPro" id="IPR015375">
    <property type="entry name" value="NADH_PPase-like_N"/>
</dbReference>
<dbReference type="InterPro" id="IPR015376">
    <property type="entry name" value="Znr_NADH_PPase"/>
</dbReference>
<evidence type="ECO:0000256" key="4">
    <source>
        <dbReference type="ARBA" id="ARBA00004463"/>
    </source>
</evidence>
<protein>
    <recommendedName>
        <fullName evidence="14">NAD-capped RNA hydrolase NUDT12</fullName>
        <ecNumber evidence="6">3.6.1.22</ecNumber>
    </recommendedName>
    <alternativeName>
        <fullName evidence="15">NADH pyrophosphatase NUDT12</fullName>
    </alternativeName>
    <alternativeName>
        <fullName evidence="16">Nucleoside diphosphate-linked moiety X motif 12</fullName>
    </alternativeName>
</protein>
<gene>
    <name evidence="22" type="ORF">OFUS_LOCUS20916</name>
</gene>
<keyword evidence="10" id="KW-0521">NADP</keyword>
<comment type="catalytic activity">
    <reaction evidence="19">
        <text>NADPH + H2O = reduced beta-nicotinamide D-ribonucleotide + adenosine 2',5'-bisphosphate + 2 H(+)</text>
        <dbReference type="Rhea" id="RHEA:60820"/>
        <dbReference type="ChEBI" id="CHEBI:15377"/>
        <dbReference type="ChEBI" id="CHEBI:15378"/>
        <dbReference type="ChEBI" id="CHEBI:57783"/>
        <dbReference type="ChEBI" id="CHEBI:90832"/>
        <dbReference type="ChEBI" id="CHEBI:194156"/>
    </reaction>
    <physiologicalReaction direction="left-to-right" evidence="19">
        <dbReference type="Rhea" id="RHEA:60821"/>
    </physiologicalReaction>
</comment>
<dbReference type="InterPro" id="IPR020084">
    <property type="entry name" value="NUDIX_hydrolase_CS"/>
</dbReference>
<dbReference type="GO" id="GO:0046872">
    <property type="term" value="F:metal ion binding"/>
    <property type="evidence" value="ECO:0007669"/>
    <property type="project" value="UniProtKB-KW"/>
</dbReference>
<dbReference type="OrthoDB" id="10249612at2759"/>
<dbReference type="SUPFAM" id="SSF48403">
    <property type="entry name" value="Ankyrin repeat"/>
    <property type="match status" value="1"/>
</dbReference>
<dbReference type="NCBIfam" id="NF001299">
    <property type="entry name" value="PRK00241.1"/>
    <property type="match status" value="1"/>
</dbReference>
<dbReference type="Gene3D" id="3.90.79.20">
    <property type="match status" value="1"/>
</dbReference>